<name>A0A2G8KM44_STIJA</name>
<keyword evidence="3" id="KW-0809">Transit peptide</keyword>
<dbReference type="STRING" id="307972.A0A2G8KM44"/>
<dbReference type="InterPro" id="IPR050700">
    <property type="entry name" value="YIM1/Zinc_Alcohol_DH_Fams"/>
</dbReference>
<dbReference type="InterPro" id="IPR011032">
    <property type="entry name" value="GroES-like_sf"/>
</dbReference>
<dbReference type="Pfam" id="PF08240">
    <property type="entry name" value="ADH_N"/>
    <property type="match status" value="1"/>
</dbReference>
<evidence type="ECO:0000256" key="5">
    <source>
        <dbReference type="ARBA" id="ARBA00023128"/>
    </source>
</evidence>
<gene>
    <name evidence="7" type="ORF">BSL78_14054</name>
</gene>
<dbReference type="SUPFAM" id="SSF51735">
    <property type="entry name" value="NAD(P)-binding Rossmann-fold domains"/>
    <property type="match status" value="1"/>
</dbReference>
<dbReference type="GO" id="GO:0005739">
    <property type="term" value="C:mitochondrion"/>
    <property type="evidence" value="ECO:0007669"/>
    <property type="project" value="UniProtKB-SubCell"/>
</dbReference>
<dbReference type="InterPro" id="IPR020843">
    <property type="entry name" value="ER"/>
</dbReference>
<comment type="caution">
    <text evidence="7">The sequence shown here is derived from an EMBL/GenBank/DDBJ whole genome shotgun (WGS) entry which is preliminary data.</text>
</comment>
<evidence type="ECO:0000256" key="2">
    <source>
        <dbReference type="ARBA" id="ARBA00010371"/>
    </source>
</evidence>
<proteinExistence type="inferred from homology"/>
<keyword evidence="8" id="KW-1185">Reference proteome</keyword>
<dbReference type="EMBL" id="MRZV01000482">
    <property type="protein sequence ID" value="PIK49083.1"/>
    <property type="molecule type" value="Genomic_DNA"/>
</dbReference>
<dbReference type="SUPFAM" id="SSF50129">
    <property type="entry name" value="GroES-like"/>
    <property type="match status" value="1"/>
</dbReference>
<dbReference type="Gene3D" id="3.90.180.10">
    <property type="entry name" value="Medium-chain alcohol dehydrogenases, catalytic domain"/>
    <property type="match status" value="1"/>
</dbReference>
<feature type="domain" description="Enoyl reductase (ER)" evidence="6">
    <location>
        <begin position="19"/>
        <end position="313"/>
    </location>
</feature>
<dbReference type="Pfam" id="PF13602">
    <property type="entry name" value="ADH_zinc_N_2"/>
    <property type="match status" value="1"/>
</dbReference>
<dbReference type="GO" id="GO:0016491">
    <property type="term" value="F:oxidoreductase activity"/>
    <property type="evidence" value="ECO:0007669"/>
    <property type="project" value="UniProtKB-KW"/>
</dbReference>
<protein>
    <submittedName>
        <fullName evidence="7">Putative reticulon-4-interacting protein 1, mitochondrial-like</fullName>
    </submittedName>
</protein>
<evidence type="ECO:0000256" key="4">
    <source>
        <dbReference type="ARBA" id="ARBA00023002"/>
    </source>
</evidence>
<dbReference type="OrthoDB" id="48317at2759"/>
<dbReference type="SMART" id="SM00829">
    <property type="entry name" value="PKS_ER"/>
    <property type="match status" value="1"/>
</dbReference>
<evidence type="ECO:0000256" key="3">
    <source>
        <dbReference type="ARBA" id="ARBA00022946"/>
    </source>
</evidence>
<dbReference type="PANTHER" id="PTHR11695:SF294">
    <property type="entry name" value="RETICULON-4-INTERACTING PROTEIN 1, MITOCHONDRIAL"/>
    <property type="match status" value="1"/>
</dbReference>
<evidence type="ECO:0000259" key="6">
    <source>
        <dbReference type="SMART" id="SM00829"/>
    </source>
</evidence>
<comment type="subcellular location">
    <subcellularLocation>
        <location evidence="1">Mitochondrion</location>
    </subcellularLocation>
</comment>
<sequence length="332" mass="35838">MVYAASVNPIDVRTRGGYGAALLNKARRVKPGDEFPLTLGRDCSGVVVDVGKGVKDVAVDDEVWTSVNAVKAGCHAEYVVCGMEELSRKPKNLTHIEAASIPYVAITNWSAAYAVAKFRPQNALGKRALIFGGSGGIGTFGVQLLNAWGANVTVTCSENAFDLMYRLGAHHAVDYKSPNILQELLKHGKYDFILNAATEAVEDLAIKVIKEKAYAKYVTLITPFLNEIDKKGPLLGGLSSSLELFKKSRKFAGAGATFRWAFAQPNGFALKEVAKLAEDGKIKPAIDEVFDYQDLPLAFKKVENGHTRGKVVVNVAGESAKGFERGAPELFQ</sequence>
<dbReference type="InterPro" id="IPR036291">
    <property type="entry name" value="NAD(P)-bd_dom_sf"/>
</dbReference>
<dbReference type="Proteomes" id="UP000230750">
    <property type="component" value="Unassembled WGS sequence"/>
</dbReference>
<evidence type="ECO:0000313" key="7">
    <source>
        <dbReference type="EMBL" id="PIK49083.1"/>
    </source>
</evidence>
<keyword evidence="5" id="KW-0496">Mitochondrion</keyword>
<keyword evidence="4" id="KW-0560">Oxidoreductase</keyword>
<reference evidence="7 8" key="1">
    <citation type="journal article" date="2017" name="PLoS Biol.">
        <title>The sea cucumber genome provides insights into morphological evolution and visceral regeneration.</title>
        <authorList>
            <person name="Zhang X."/>
            <person name="Sun L."/>
            <person name="Yuan J."/>
            <person name="Sun Y."/>
            <person name="Gao Y."/>
            <person name="Zhang L."/>
            <person name="Li S."/>
            <person name="Dai H."/>
            <person name="Hamel J.F."/>
            <person name="Liu C."/>
            <person name="Yu Y."/>
            <person name="Liu S."/>
            <person name="Lin W."/>
            <person name="Guo K."/>
            <person name="Jin S."/>
            <person name="Xu P."/>
            <person name="Storey K.B."/>
            <person name="Huan P."/>
            <person name="Zhang T."/>
            <person name="Zhou Y."/>
            <person name="Zhang J."/>
            <person name="Lin C."/>
            <person name="Li X."/>
            <person name="Xing L."/>
            <person name="Huo D."/>
            <person name="Sun M."/>
            <person name="Wang L."/>
            <person name="Mercier A."/>
            <person name="Li F."/>
            <person name="Yang H."/>
            <person name="Xiang J."/>
        </authorList>
    </citation>
    <scope>NUCLEOTIDE SEQUENCE [LARGE SCALE GENOMIC DNA]</scope>
    <source>
        <strain evidence="7">Shaxun</strain>
        <tissue evidence="7">Muscle</tissue>
    </source>
</reference>
<dbReference type="AlphaFoldDB" id="A0A2G8KM44"/>
<evidence type="ECO:0000313" key="8">
    <source>
        <dbReference type="Proteomes" id="UP000230750"/>
    </source>
</evidence>
<dbReference type="Gene3D" id="3.40.50.720">
    <property type="entry name" value="NAD(P)-binding Rossmann-like Domain"/>
    <property type="match status" value="1"/>
</dbReference>
<accession>A0A2G8KM44</accession>
<comment type="similarity">
    <text evidence="2">Belongs to the zinc-containing alcohol dehydrogenase family. Quinone oxidoreductase subfamily.</text>
</comment>
<dbReference type="PANTHER" id="PTHR11695">
    <property type="entry name" value="ALCOHOL DEHYDROGENASE RELATED"/>
    <property type="match status" value="1"/>
</dbReference>
<dbReference type="InterPro" id="IPR013154">
    <property type="entry name" value="ADH-like_N"/>
</dbReference>
<evidence type="ECO:0000256" key="1">
    <source>
        <dbReference type="ARBA" id="ARBA00004173"/>
    </source>
</evidence>
<organism evidence="7 8">
    <name type="scientific">Stichopus japonicus</name>
    <name type="common">Sea cucumber</name>
    <dbReference type="NCBI Taxonomy" id="307972"/>
    <lineage>
        <taxon>Eukaryota</taxon>
        <taxon>Metazoa</taxon>
        <taxon>Echinodermata</taxon>
        <taxon>Eleutherozoa</taxon>
        <taxon>Echinozoa</taxon>
        <taxon>Holothuroidea</taxon>
        <taxon>Aspidochirotacea</taxon>
        <taxon>Aspidochirotida</taxon>
        <taxon>Stichopodidae</taxon>
        <taxon>Apostichopus</taxon>
    </lineage>
</organism>
<dbReference type="FunFam" id="3.40.50.720:FF:000147">
    <property type="entry name" value="Reticulon-4-interacting protein 1 homolog, mitochondrial"/>
    <property type="match status" value="1"/>
</dbReference>